<feature type="non-terminal residue" evidence="2">
    <location>
        <position position="57"/>
    </location>
</feature>
<reference evidence="2 3" key="1">
    <citation type="submission" date="2024-05" db="EMBL/GenBank/DDBJ databases">
        <title>Genome sequencing and assembly of Indian major carp, Cirrhinus mrigala (Hamilton, 1822).</title>
        <authorList>
            <person name="Mohindra V."/>
            <person name="Chowdhury L.M."/>
            <person name="Lal K."/>
            <person name="Jena J.K."/>
        </authorList>
    </citation>
    <scope>NUCLEOTIDE SEQUENCE [LARGE SCALE GENOMIC DNA]</scope>
    <source>
        <strain evidence="2">CM1030</strain>
        <tissue evidence="2">Blood</tissue>
    </source>
</reference>
<comment type="caution">
    <text evidence="2">The sequence shown here is derived from an EMBL/GenBank/DDBJ whole genome shotgun (WGS) entry which is preliminary data.</text>
</comment>
<dbReference type="EMBL" id="JAMKFB020000021">
    <property type="protein sequence ID" value="KAL0162147.1"/>
    <property type="molecule type" value="Genomic_DNA"/>
</dbReference>
<protein>
    <submittedName>
        <fullName evidence="2">Uncharacterized protein</fullName>
    </submittedName>
</protein>
<evidence type="ECO:0000313" key="3">
    <source>
        <dbReference type="Proteomes" id="UP001529510"/>
    </source>
</evidence>
<accession>A0ABD0NLE6</accession>
<keyword evidence="3" id="KW-1185">Reference proteome</keyword>
<dbReference type="AlphaFoldDB" id="A0ABD0NLE6"/>
<name>A0ABD0NLE6_CIRMR</name>
<sequence length="57" mass="6177">AGPAVYDDAPPPAARQSAACLRCHGDEPDEPPEHHRQHGRSCSDAQPPVQSRSVRHQ</sequence>
<feature type="compositionally biased region" description="Basic and acidic residues" evidence="1">
    <location>
        <begin position="23"/>
        <end position="34"/>
    </location>
</feature>
<proteinExistence type="predicted"/>
<evidence type="ECO:0000256" key="1">
    <source>
        <dbReference type="SAM" id="MobiDB-lite"/>
    </source>
</evidence>
<feature type="compositionally biased region" description="Polar residues" evidence="1">
    <location>
        <begin position="48"/>
        <end position="57"/>
    </location>
</feature>
<feature type="non-terminal residue" evidence="2">
    <location>
        <position position="1"/>
    </location>
</feature>
<evidence type="ECO:0000313" key="2">
    <source>
        <dbReference type="EMBL" id="KAL0162147.1"/>
    </source>
</evidence>
<organism evidence="2 3">
    <name type="scientific">Cirrhinus mrigala</name>
    <name type="common">Mrigala</name>
    <dbReference type="NCBI Taxonomy" id="683832"/>
    <lineage>
        <taxon>Eukaryota</taxon>
        <taxon>Metazoa</taxon>
        <taxon>Chordata</taxon>
        <taxon>Craniata</taxon>
        <taxon>Vertebrata</taxon>
        <taxon>Euteleostomi</taxon>
        <taxon>Actinopterygii</taxon>
        <taxon>Neopterygii</taxon>
        <taxon>Teleostei</taxon>
        <taxon>Ostariophysi</taxon>
        <taxon>Cypriniformes</taxon>
        <taxon>Cyprinidae</taxon>
        <taxon>Labeoninae</taxon>
        <taxon>Labeonini</taxon>
        <taxon>Cirrhinus</taxon>
    </lineage>
</organism>
<feature type="region of interest" description="Disordered" evidence="1">
    <location>
        <begin position="23"/>
        <end position="57"/>
    </location>
</feature>
<dbReference type="Proteomes" id="UP001529510">
    <property type="component" value="Unassembled WGS sequence"/>
</dbReference>
<gene>
    <name evidence="2" type="ORF">M9458_041543</name>
</gene>